<dbReference type="RefSeq" id="WP_378958580.1">
    <property type="nucleotide sequence ID" value="NZ_JBHRXC010000016.1"/>
</dbReference>
<protein>
    <submittedName>
        <fullName evidence="1">SIR2 family protein</fullName>
    </submittedName>
</protein>
<evidence type="ECO:0000313" key="2">
    <source>
        <dbReference type="Proteomes" id="UP001595792"/>
    </source>
</evidence>
<dbReference type="EMBL" id="JBHSBY010000007">
    <property type="protein sequence ID" value="MFC4195275.1"/>
    <property type="molecule type" value="Genomic_DNA"/>
</dbReference>
<comment type="caution">
    <text evidence="1">The sequence shown here is derived from an EMBL/GenBank/DDBJ whole genome shotgun (WGS) entry which is preliminary data.</text>
</comment>
<dbReference type="Pfam" id="PF13289">
    <property type="entry name" value="SIR2_2"/>
    <property type="match status" value="1"/>
</dbReference>
<dbReference type="Proteomes" id="UP001595792">
    <property type="component" value="Unassembled WGS sequence"/>
</dbReference>
<reference evidence="2" key="1">
    <citation type="journal article" date="2019" name="Int. J. Syst. Evol. Microbiol.">
        <title>The Global Catalogue of Microorganisms (GCM) 10K type strain sequencing project: providing services to taxonomists for standard genome sequencing and annotation.</title>
        <authorList>
            <consortium name="The Broad Institute Genomics Platform"/>
            <consortium name="The Broad Institute Genome Sequencing Center for Infectious Disease"/>
            <person name="Wu L."/>
            <person name="Ma J."/>
        </authorList>
    </citation>
    <scope>NUCLEOTIDE SEQUENCE [LARGE SCALE GENOMIC DNA]</scope>
    <source>
        <strain evidence="2">CCM 8689</strain>
    </source>
</reference>
<proteinExistence type="predicted"/>
<accession>A0ABV8NE79</accession>
<keyword evidence="2" id="KW-1185">Reference proteome</keyword>
<evidence type="ECO:0000313" key="1">
    <source>
        <dbReference type="EMBL" id="MFC4195275.1"/>
    </source>
</evidence>
<name>A0ABV8NE79_9SPHI</name>
<organism evidence="1 2">
    <name type="scientific">Pedobacter jamesrossensis</name>
    <dbReference type="NCBI Taxonomy" id="1908238"/>
    <lineage>
        <taxon>Bacteria</taxon>
        <taxon>Pseudomonadati</taxon>
        <taxon>Bacteroidota</taxon>
        <taxon>Sphingobacteriia</taxon>
        <taxon>Sphingobacteriales</taxon>
        <taxon>Sphingobacteriaceae</taxon>
        <taxon>Pedobacter</taxon>
    </lineage>
</organism>
<sequence length="428" mass="49760">MNEDNWKYILVNGKYKTVEVKNPVYERGRLVSIEDLRPFEKITEPDIDPILPTVEDANDMKRRLYNSFFRKPFKNFLILAAAGASIDVKGPSMINLWNIAEAKYKIFIGDEVKEDGFKIILDAVKYTSDKKDIEALLSQIEGTCKFTEDKKVTLDGQAKFLSDIKDEIFSIIKDNCSIPKPNADEVFPHKIFLEKLLQRKQTSPRVKVFTLNYDLLFEYAATEINAIVIDGFSFTFPRTFSGRFFDYDIVQREGSKLQEEDNFIQRVFHLHKLHGSLNWEKEAMNNHVIIRDSPERPLMVYPREAKYEDSYEQPFFEMMARFQRNLRLNNDTVLVSIGYSFNDKHINAAIEEALNQNPSFRLAVIDPGFDNEGVSNSLSIIKRLAIESERILMVSETFSDFASFFPEIKTYENDNYELINLKNEQSKD</sequence>
<gene>
    <name evidence="1" type="ORF">ACFOUY_01030</name>
</gene>